<gene>
    <name evidence="3" type="ORF">NCTC11557_01992</name>
</gene>
<feature type="signal peptide" evidence="1">
    <location>
        <begin position="1"/>
        <end position="25"/>
    </location>
</feature>
<dbReference type="PROSITE" id="PS51782">
    <property type="entry name" value="LYSM"/>
    <property type="match status" value="1"/>
</dbReference>
<name>A0AAE9R2J8_STREQ</name>
<evidence type="ECO:0000313" key="3">
    <source>
        <dbReference type="EMBL" id="VTT26847.1"/>
    </source>
</evidence>
<proteinExistence type="predicted"/>
<sequence length="411" mass="43137">MIINKKSLFVTTVALSLVPFATTEAQEWTPRSVAEIKSELILTDNVLTYTVKYGDTLSTIAEAMNIDVNVLGRINNIANIDLIFPDTILTATYNYQNQATTLTVQAPSSQAYLGDANANLATDQVTVQDQTTGATASVTAPSAMTGAAAATPVVPTLPSTPAPAAPTVVAPAAEAPVETAPEVPATVPTEVITDAPVAPAVPEVQPAEVVAEPVTEEPAVVTNPEVTVEEEVPATPETVVPETVVPETVVEPVTPVVPVEETPAAEVAAPAEPVADPTTIATSNGLSYAPNHAYNPMNAGLQPKTAAFKEEVASAYGITSFSGYRPGDPGDHGKGLAIDFMVPESSTLGDQVAQYAIDHMAERGISYVIWKQRFYAPFASIYGPAYTWNPMPDRGSVTENHYDHVHVSFSG</sequence>
<reference evidence="3 4" key="1">
    <citation type="submission" date="2019-05" db="EMBL/GenBank/DDBJ databases">
        <authorList>
            <consortium name="Pathogen Informatics"/>
        </authorList>
    </citation>
    <scope>NUCLEOTIDE SEQUENCE [LARGE SCALE GENOMIC DNA]</scope>
    <source>
        <strain evidence="3 4">NCTC11557</strain>
    </source>
</reference>
<dbReference type="AlphaFoldDB" id="A0AAE9R2J8"/>
<feature type="chain" id="PRO_5041999272" evidence="1">
    <location>
        <begin position="26"/>
        <end position="411"/>
    </location>
</feature>
<dbReference type="InterPro" id="IPR058593">
    <property type="entry name" value="ARB_07466-like_C"/>
</dbReference>
<dbReference type="Pfam" id="PF26571">
    <property type="entry name" value="VldE"/>
    <property type="match status" value="1"/>
</dbReference>
<evidence type="ECO:0000256" key="1">
    <source>
        <dbReference type="SAM" id="SignalP"/>
    </source>
</evidence>
<dbReference type="SUPFAM" id="SSF54106">
    <property type="entry name" value="LysM domain"/>
    <property type="match status" value="1"/>
</dbReference>
<keyword evidence="1" id="KW-0732">Signal</keyword>
<dbReference type="InterPro" id="IPR036779">
    <property type="entry name" value="LysM_dom_sf"/>
</dbReference>
<evidence type="ECO:0000313" key="4">
    <source>
        <dbReference type="Proteomes" id="UP000339049"/>
    </source>
</evidence>
<organism evidence="3 4">
    <name type="scientific">Streptococcus dysgalactiae subsp. equisimilis</name>
    <name type="common">Streptococcus equisimilis</name>
    <dbReference type="NCBI Taxonomy" id="119602"/>
    <lineage>
        <taxon>Bacteria</taxon>
        <taxon>Bacillati</taxon>
        <taxon>Bacillota</taxon>
        <taxon>Bacilli</taxon>
        <taxon>Lactobacillales</taxon>
        <taxon>Streptococcaceae</taxon>
        <taxon>Streptococcus</taxon>
    </lineage>
</organism>
<comment type="caution">
    <text evidence="3">The sequence shown here is derived from an EMBL/GenBank/DDBJ whole genome shotgun (WGS) entry which is preliminary data.</text>
</comment>
<accession>A0AAE9R2J8</accession>
<protein>
    <submittedName>
        <fullName evidence="3">Surface antigen</fullName>
    </submittedName>
</protein>
<dbReference type="EMBL" id="CABEIY010000008">
    <property type="protein sequence ID" value="VTT26847.1"/>
    <property type="molecule type" value="Genomic_DNA"/>
</dbReference>
<dbReference type="Gene3D" id="3.10.350.10">
    <property type="entry name" value="LysM domain"/>
    <property type="match status" value="1"/>
</dbReference>
<dbReference type="SMART" id="SM00257">
    <property type="entry name" value="LysM"/>
    <property type="match status" value="1"/>
</dbReference>
<dbReference type="RefSeq" id="WP_049520063.1">
    <property type="nucleotide sequence ID" value="NZ_CABEIY010000008.1"/>
</dbReference>
<dbReference type="InterPro" id="IPR018392">
    <property type="entry name" value="LysM"/>
</dbReference>
<feature type="domain" description="LysM" evidence="2">
    <location>
        <begin position="47"/>
        <end position="91"/>
    </location>
</feature>
<dbReference type="Pfam" id="PF01476">
    <property type="entry name" value="LysM"/>
    <property type="match status" value="1"/>
</dbReference>
<evidence type="ECO:0000259" key="2">
    <source>
        <dbReference type="PROSITE" id="PS51782"/>
    </source>
</evidence>
<dbReference type="Proteomes" id="UP000339049">
    <property type="component" value="Unassembled WGS sequence"/>
</dbReference>
<dbReference type="CDD" id="cd00118">
    <property type="entry name" value="LysM"/>
    <property type="match status" value="1"/>
</dbReference>